<dbReference type="Proteomes" id="UP000016587">
    <property type="component" value="Chromosome"/>
</dbReference>
<sequence length="675" mass="71061">MHVIGVDTGGTFTDCLCHDGLGFRAHKLLSTPQDPSHAVIEGVHVLASDGVRHIRHGSTVATNALLERRGGPAALIVNAGFEDLLAIGRQARQRLYDLFYRHEPPCIAPAHCFGLPGRLDTQGRELQPLDEAALTRVAAAVQAAGVQAVAVCLLYSFVNPAHELRVAEVLVPLGLPVSLSHRILGEFREYERASATAVNAYVAPKMRRYLTNIEAGLASGDSLRVMQSNGGAITAATARQEPVRTILSGPAGGVVAAWKVGRAAGFDRLLTFDMGGTSTDVSLLHGGLSMTTQTHIAGLPVRIPMLDIHTVGAGGGSIARLDAGGALRVGPESAGADPGPVCYGKGEAMTVTDANCLLGRLLPDYFLGGRMRLDRDRIRPVCEALAAQAGISPLELAEGVLTVANAAMERALRVISVERGHDPQECTLFCFGGAGGLHAAFLAQTLGVPRVLVPQHPGLFSALGMLLADVLKDYSRTVMQPLTADTAAGLAEAFAPLEGRAREELQAEGVEESAMLLERTLDMRYVGQSFELDVVWPDATPDAEPGETSDADTLAAAFHARHAAAYGAAFADRPVEIVTLRLRARGLLPQPAMPPAPLVGETPPAAALLATRPAVFDGREYATAVWQREALQPGNRLPGPAIVVEYSATTVVPPQWQACVDGLGNLLLTLSAEDA</sequence>
<dbReference type="PANTHER" id="PTHR11365:SF23">
    <property type="entry name" value="HYPOTHETICAL 5-OXOPROLINASE (EUROFUNG)-RELATED"/>
    <property type="match status" value="1"/>
</dbReference>
<gene>
    <name evidence="4" type="ORF">DGI_1203</name>
</gene>
<dbReference type="STRING" id="1121448.DGI_1203"/>
<feature type="domain" description="Hydantoinase A/oxoprolinase" evidence="1">
    <location>
        <begin position="192"/>
        <end position="473"/>
    </location>
</feature>
<dbReference type="InterPro" id="IPR049517">
    <property type="entry name" value="ACX-like_C"/>
</dbReference>
<name>T2GA79_MEGG1</name>
<dbReference type="PANTHER" id="PTHR11365">
    <property type="entry name" value="5-OXOPROLINASE RELATED"/>
    <property type="match status" value="1"/>
</dbReference>
<dbReference type="Pfam" id="PF19278">
    <property type="entry name" value="Hydant_A_C"/>
    <property type="match status" value="1"/>
</dbReference>
<keyword evidence="5" id="KW-1185">Reference proteome</keyword>
<organism evidence="4 5">
    <name type="scientific">Megalodesulfovibrio gigas (strain ATCC 19364 / DSM 1382 / NCIMB 9332 / VKM B-1759)</name>
    <name type="common">Desulfovibrio gigas</name>
    <dbReference type="NCBI Taxonomy" id="1121448"/>
    <lineage>
        <taxon>Bacteria</taxon>
        <taxon>Pseudomonadati</taxon>
        <taxon>Thermodesulfobacteriota</taxon>
        <taxon>Desulfovibrionia</taxon>
        <taxon>Desulfovibrionales</taxon>
        <taxon>Desulfovibrionaceae</taxon>
        <taxon>Megalodesulfovibrio</taxon>
    </lineage>
</organism>
<evidence type="ECO:0000259" key="2">
    <source>
        <dbReference type="Pfam" id="PF05378"/>
    </source>
</evidence>
<dbReference type="Pfam" id="PF05378">
    <property type="entry name" value="Hydant_A_N"/>
    <property type="match status" value="1"/>
</dbReference>
<reference evidence="4 5" key="1">
    <citation type="journal article" date="2013" name="J. Bacteriol.">
        <title>Roles of HynAB and Ech, the only two hydrogenases found in the model sulfate reducer Desulfovibrio gigas.</title>
        <authorList>
            <person name="Morais-Silva F.O."/>
            <person name="Santos C.I."/>
            <person name="Rodrigues R."/>
            <person name="Pereira I.A."/>
            <person name="Rodrigues-Pousada C."/>
        </authorList>
    </citation>
    <scope>NUCLEOTIDE SEQUENCE [LARGE SCALE GENOMIC DNA]</scope>
    <source>
        <strain evidence="5">ATCC 19364 / DSM 1382 / NCIMB 9332 / VKM B-1759</strain>
    </source>
</reference>
<dbReference type="EMBL" id="CP006585">
    <property type="protein sequence ID" value="AGW13059.1"/>
    <property type="molecule type" value="Genomic_DNA"/>
</dbReference>
<dbReference type="KEGG" id="dgg:DGI_1203"/>
<dbReference type="HOGENOM" id="CLU_002157_1_2_7"/>
<dbReference type="AlphaFoldDB" id="T2GA79"/>
<dbReference type="GO" id="GO:0005829">
    <property type="term" value="C:cytosol"/>
    <property type="evidence" value="ECO:0007669"/>
    <property type="project" value="TreeGrafter"/>
</dbReference>
<dbReference type="InterPro" id="IPR002821">
    <property type="entry name" value="Hydantoinase_A"/>
</dbReference>
<protein>
    <submittedName>
        <fullName evidence="4">Putative 5-oxoprolinase (ATP-hydrolyzing)</fullName>
    </submittedName>
</protein>
<feature type="domain" description="Hydantoinase/oxoprolinase N-terminal" evidence="2">
    <location>
        <begin position="4"/>
        <end position="170"/>
    </location>
</feature>
<dbReference type="GO" id="GO:0006749">
    <property type="term" value="P:glutathione metabolic process"/>
    <property type="evidence" value="ECO:0007669"/>
    <property type="project" value="TreeGrafter"/>
</dbReference>
<proteinExistence type="predicted"/>
<dbReference type="Pfam" id="PF01968">
    <property type="entry name" value="Hydantoinase_A"/>
    <property type="match status" value="1"/>
</dbReference>
<evidence type="ECO:0000313" key="5">
    <source>
        <dbReference type="Proteomes" id="UP000016587"/>
    </source>
</evidence>
<evidence type="ECO:0000259" key="3">
    <source>
        <dbReference type="Pfam" id="PF19278"/>
    </source>
</evidence>
<dbReference type="GO" id="GO:0017168">
    <property type="term" value="F:5-oxoprolinase (ATP-hydrolyzing) activity"/>
    <property type="evidence" value="ECO:0007669"/>
    <property type="project" value="TreeGrafter"/>
</dbReference>
<feature type="domain" description="Acetophenone carboxylase-like C-terminal" evidence="3">
    <location>
        <begin position="485"/>
        <end position="662"/>
    </location>
</feature>
<dbReference type="PATRIC" id="fig|1121448.10.peg.1195"/>
<evidence type="ECO:0000313" key="4">
    <source>
        <dbReference type="EMBL" id="AGW13059.1"/>
    </source>
</evidence>
<accession>T2GA79</accession>
<dbReference type="OrthoDB" id="9759608at2"/>
<dbReference type="InterPro" id="IPR045079">
    <property type="entry name" value="Oxoprolinase-like"/>
</dbReference>
<reference evidence="5" key="2">
    <citation type="submission" date="2013-07" db="EMBL/GenBank/DDBJ databases">
        <authorList>
            <person name="Morais-Silva F.O."/>
            <person name="Rezende A.M."/>
            <person name="Pimentel C."/>
            <person name="Resende D.M."/>
            <person name="Santos C.I."/>
            <person name="Clemente C."/>
            <person name="de Oliveira L.M."/>
            <person name="da Silva S.M."/>
            <person name="Costa D.A."/>
            <person name="Varela-Raposo A."/>
            <person name="Horacio E.C.A."/>
            <person name="Matos M."/>
            <person name="Flores O."/>
            <person name="Ruiz J.C."/>
            <person name="Rodrigues-Pousada C."/>
        </authorList>
    </citation>
    <scope>NUCLEOTIDE SEQUENCE [LARGE SCALE GENOMIC DNA]</scope>
    <source>
        <strain evidence="5">ATCC 19364 / DSM 1382 / NCIMB 9332 / VKM B-1759</strain>
    </source>
</reference>
<evidence type="ECO:0000259" key="1">
    <source>
        <dbReference type="Pfam" id="PF01968"/>
    </source>
</evidence>
<dbReference type="eggNOG" id="COG0145">
    <property type="taxonomic scope" value="Bacteria"/>
</dbReference>
<dbReference type="InterPro" id="IPR008040">
    <property type="entry name" value="Hydant_A_N"/>
</dbReference>